<keyword evidence="3" id="KW-0732">Signal</keyword>
<protein>
    <recommendedName>
        <fullName evidence="4">Peptidase A1 domain-containing protein</fullName>
    </recommendedName>
</protein>
<evidence type="ECO:0000256" key="2">
    <source>
        <dbReference type="PIRSR" id="PIRSR601461-1"/>
    </source>
</evidence>
<dbReference type="InterPro" id="IPR034164">
    <property type="entry name" value="Pepsin-like_dom"/>
</dbReference>
<evidence type="ECO:0000256" key="1">
    <source>
        <dbReference type="ARBA" id="ARBA00007447"/>
    </source>
</evidence>
<dbReference type="SUPFAM" id="SSF50630">
    <property type="entry name" value="Acid proteases"/>
    <property type="match status" value="1"/>
</dbReference>
<dbReference type="InterPro" id="IPR001461">
    <property type="entry name" value="Aspartic_peptidase_A1"/>
</dbReference>
<feature type="domain" description="Peptidase A1" evidence="4">
    <location>
        <begin position="55"/>
        <end position="402"/>
    </location>
</feature>
<dbReference type="PRINTS" id="PR00792">
    <property type="entry name" value="PEPSIN"/>
</dbReference>
<proteinExistence type="inferred from homology"/>
<evidence type="ECO:0000256" key="3">
    <source>
        <dbReference type="SAM" id="SignalP"/>
    </source>
</evidence>
<keyword evidence="6" id="KW-1185">Reference proteome</keyword>
<dbReference type="PROSITE" id="PS51767">
    <property type="entry name" value="PEPTIDASE_A1"/>
    <property type="match status" value="1"/>
</dbReference>
<dbReference type="PANTHER" id="PTHR47966:SF51">
    <property type="entry name" value="BETA-SITE APP-CLEAVING ENZYME, ISOFORM A-RELATED"/>
    <property type="match status" value="1"/>
</dbReference>
<evidence type="ECO:0000259" key="4">
    <source>
        <dbReference type="PROSITE" id="PS51767"/>
    </source>
</evidence>
<dbReference type="GO" id="GO:0004190">
    <property type="term" value="F:aspartic-type endopeptidase activity"/>
    <property type="evidence" value="ECO:0007669"/>
    <property type="project" value="InterPro"/>
</dbReference>
<gene>
    <name evidence="5" type="ORF">JX265_009780</name>
</gene>
<feature type="active site" evidence="2">
    <location>
        <position position="285"/>
    </location>
</feature>
<feature type="signal peptide" evidence="3">
    <location>
        <begin position="1"/>
        <end position="21"/>
    </location>
</feature>
<feature type="active site" evidence="2">
    <location>
        <position position="71"/>
    </location>
</feature>
<dbReference type="OrthoDB" id="15189at2759"/>
<dbReference type="Pfam" id="PF00026">
    <property type="entry name" value="Asp"/>
    <property type="match status" value="1"/>
</dbReference>
<dbReference type="AlphaFoldDB" id="A0A9P9WFQ5"/>
<evidence type="ECO:0000313" key="5">
    <source>
        <dbReference type="EMBL" id="KAI1861161.1"/>
    </source>
</evidence>
<dbReference type="InterPro" id="IPR021109">
    <property type="entry name" value="Peptidase_aspartic_dom_sf"/>
</dbReference>
<evidence type="ECO:0000313" key="6">
    <source>
        <dbReference type="Proteomes" id="UP000829685"/>
    </source>
</evidence>
<comment type="caution">
    <text evidence="5">The sequence shown here is derived from an EMBL/GenBank/DDBJ whole genome shotgun (WGS) entry which is preliminary data.</text>
</comment>
<name>A0A9P9WFQ5_9PEZI</name>
<dbReference type="InterPro" id="IPR033121">
    <property type="entry name" value="PEPTIDASE_A1"/>
</dbReference>
<sequence length="423" mass="45720">MAIYTIALAALVSQWLLCTSAAPAGSTESNDDATDSGVGILDIFIPPVRSDDLYYNVNVTVNSQVIPVLLDTGSGDLFVASDECPTNDPADGCYQLQGAYEIKPSDNIIPNETFFTIVGEGAVYGNQSLASVNLGGVSIPDLATGLVYSSAAKEFQNGSFAGILGLNMASVSRQVYFNGRDPPFDALAKSSSIAQPKFSVTLPRMGDPESPKVGRLTIGGIGTELAEDDIKYGPVFATPNYNYEDFPLQFQGWTIHLEGIRMNGKEVQMNNGSLIPTGEYLSMLDTGGSSMYFRPPELDQIASLFNGPTIYQQGHAIYFDCSIPQLLELKYFGQWYPVDPLDLLIPKDHGNSNGTELCHAALGSWTRTFGDSIIGVPFLRSAQSVFDYVTSDLKSQPRVGLVGTVDAEAAMKRYPDIYQDRIL</sequence>
<dbReference type="EMBL" id="JAFIMR010000030">
    <property type="protein sequence ID" value="KAI1861161.1"/>
    <property type="molecule type" value="Genomic_DNA"/>
</dbReference>
<comment type="similarity">
    <text evidence="1">Belongs to the peptidase A1 family.</text>
</comment>
<dbReference type="PANTHER" id="PTHR47966">
    <property type="entry name" value="BETA-SITE APP-CLEAVING ENZYME, ISOFORM A-RELATED"/>
    <property type="match status" value="1"/>
</dbReference>
<dbReference type="Gene3D" id="2.40.70.10">
    <property type="entry name" value="Acid Proteases"/>
    <property type="match status" value="2"/>
</dbReference>
<reference evidence="5" key="1">
    <citation type="submission" date="2021-03" db="EMBL/GenBank/DDBJ databases">
        <title>Revisited historic fungal species revealed as producer of novel bioactive compounds through whole genome sequencing and comparative genomics.</title>
        <authorList>
            <person name="Vignolle G.A."/>
            <person name="Hochenegger N."/>
            <person name="Mach R.L."/>
            <person name="Mach-Aigner A.R."/>
            <person name="Javad Rahimi M."/>
            <person name="Salim K.A."/>
            <person name="Chan C.M."/>
            <person name="Lim L.B.L."/>
            <person name="Cai F."/>
            <person name="Druzhinina I.S."/>
            <person name="U'Ren J.M."/>
            <person name="Derntl C."/>
        </authorList>
    </citation>
    <scope>NUCLEOTIDE SEQUENCE</scope>
    <source>
        <strain evidence="5">TUCIM 5799</strain>
    </source>
</reference>
<organism evidence="5 6">
    <name type="scientific">Neoarthrinium moseri</name>
    <dbReference type="NCBI Taxonomy" id="1658444"/>
    <lineage>
        <taxon>Eukaryota</taxon>
        <taxon>Fungi</taxon>
        <taxon>Dikarya</taxon>
        <taxon>Ascomycota</taxon>
        <taxon>Pezizomycotina</taxon>
        <taxon>Sordariomycetes</taxon>
        <taxon>Xylariomycetidae</taxon>
        <taxon>Amphisphaeriales</taxon>
        <taxon>Apiosporaceae</taxon>
        <taxon>Neoarthrinium</taxon>
    </lineage>
</organism>
<dbReference type="Proteomes" id="UP000829685">
    <property type="component" value="Unassembled WGS sequence"/>
</dbReference>
<dbReference type="GO" id="GO:0006508">
    <property type="term" value="P:proteolysis"/>
    <property type="evidence" value="ECO:0007669"/>
    <property type="project" value="InterPro"/>
</dbReference>
<accession>A0A9P9WFQ5</accession>
<dbReference type="CDD" id="cd05471">
    <property type="entry name" value="pepsin_like"/>
    <property type="match status" value="1"/>
</dbReference>
<feature type="chain" id="PRO_5040506607" description="Peptidase A1 domain-containing protein" evidence="3">
    <location>
        <begin position="22"/>
        <end position="423"/>
    </location>
</feature>